<evidence type="ECO:0000256" key="1">
    <source>
        <dbReference type="SAM" id="Phobius"/>
    </source>
</evidence>
<sequence length="95" mass="11554">MMKISRSAVDTQHYFYCLWFKIPPEFWDKRKLCIKESLPKEFGEQEKLNDEIARQFRLASDLIKFAKRQEVAELGLFTCGIFMLYFSRIFFYFKT</sequence>
<keyword evidence="1" id="KW-0812">Transmembrane</keyword>
<keyword evidence="1" id="KW-1133">Transmembrane helix</keyword>
<reference evidence="2 3" key="1">
    <citation type="journal article" date="2016" name="Int. J. Syst. Evol. Microbiol.">
        <title>Panacibacter ginsenosidivorans gen. nov., sp. nov., with ginsenoside converting activity isolated from soil of a ginseng field.</title>
        <authorList>
            <person name="Siddiqi M.Z."/>
            <person name="Muhammad Shafi S."/>
            <person name="Choi K.D."/>
            <person name="Im W.T."/>
        </authorList>
    </citation>
    <scope>NUCLEOTIDE SEQUENCE [LARGE SCALE GENOMIC DNA]</scope>
    <source>
        <strain evidence="2 3">Gsoil1550</strain>
    </source>
</reference>
<dbReference type="OrthoDB" id="1493636at2"/>
<feature type="transmembrane region" description="Helical" evidence="1">
    <location>
        <begin position="74"/>
        <end position="93"/>
    </location>
</feature>
<evidence type="ECO:0000313" key="3">
    <source>
        <dbReference type="Proteomes" id="UP000321533"/>
    </source>
</evidence>
<keyword evidence="1" id="KW-0472">Membrane</keyword>
<organism evidence="2 3">
    <name type="scientific">Panacibacter ginsenosidivorans</name>
    <dbReference type="NCBI Taxonomy" id="1813871"/>
    <lineage>
        <taxon>Bacteria</taxon>
        <taxon>Pseudomonadati</taxon>
        <taxon>Bacteroidota</taxon>
        <taxon>Chitinophagia</taxon>
        <taxon>Chitinophagales</taxon>
        <taxon>Chitinophagaceae</taxon>
        <taxon>Panacibacter</taxon>
    </lineage>
</organism>
<dbReference type="AlphaFoldDB" id="A0A5B8VDY0"/>
<gene>
    <name evidence="2" type="ORF">FRZ67_18480</name>
</gene>
<evidence type="ECO:0000313" key="2">
    <source>
        <dbReference type="EMBL" id="QEC69201.1"/>
    </source>
</evidence>
<accession>A0A5B8VDY0</accession>
<dbReference type="RefSeq" id="WP_147192009.1">
    <property type="nucleotide sequence ID" value="NZ_CP042435.1"/>
</dbReference>
<protein>
    <submittedName>
        <fullName evidence="2">Uncharacterized protein</fullName>
    </submittedName>
</protein>
<dbReference type="KEGG" id="pgin:FRZ67_18480"/>
<name>A0A5B8VDY0_9BACT</name>
<dbReference type="EMBL" id="CP042435">
    <property type="protein sequence ID" value="QEC69201.1"/>
    <property type="molecule type" value="Genomic_DNA"/>
</dbReference>
<keyword evidence="3" id="KW-1185">Reference proteome</keyword>
<dbReference type="Proteomes" id="UP000321533">
    <property type="component" value="Chromosome"/>
</dbReference>
<proteinExistence type="predicted"/>